<keyword evidence="1" id="KW-0472">Membrane</keyword>
<accession>E6UG05</accession>
<sequence>MKNIELCRNCYYGRVIVDDNGQVFGRSCEFPISVFIENIDKVKNETDDECMFFSGGCSGVIGFTNIDRNETDHIEQTEVLDEQPEQDNLEKAPDIIHKNIWTNILMNIVMFLIGVGVAIIYTIIIRD</sequence>
<evidence type="ECO:0000256" key="1">
    <source>
        <dbReference type="SAM" id="Phobius"/>
    </source>
</evidence>
<proteinExistence type="predicted"/>
<evidence type="ECO:0000313" key="2">
    <source>
        <dbReference type="EMBL" id="ADU23679.1"/>
    </source>
</evidence>
<gene>
    <name evidence="2" type="ordered locus">Rumal_3216</name>
</gene>
<keyword evidence="1" id="KW-0812">Transmembrane</keyword>
<evidence type="ECO:0000313" key="3">
    <source>
        <dbReference type="Proteomes" id="UP000006919"/>
    </source>
</evidence>
<dbReference type="STRING" id="697329.Rumal_3216"/>
<keyword evidence="1" id="KW-1133">Transmembrane helix</keyword>
<dbReference type="EMBL" id="CP002403">
    <property type="protein sequence ID" value="ADU23679.1"/>
    <property type="molecule type" value="Genomic_DNA"/>
</dbReference>
<dbReference type="AlphaFoldDB" id="E6UG05"/>
<protein>
    <submittedName>
        <fullName evidence="2">Uncharacterized protein</fullName>
    </submittedName>
</protein>
<dbReference type="Proteomes" id="UP000006919">
    <property type="component" value="Chromosome"/>
</dbReference>
<dbReference type="HOGENOM" id="CLU_1968933_0_0_9"/>
<name>E6UG05_RUMA7</name>
<dbReference type="KEGG" id="ral:Rumal_3216"/>
<reference evidence="2 3" key="1">
    <citation type="journal article" date="2011" name="J. Bacteriol.">
        <title>Complete genome of the cellulolytic ruminal bacterium Ruminococcus albus 7.</title>
        <authorList>
            <person name="Suen G."/>
            <person name="Stevenson D.M."/>
            <person name="Bruce D.C."/>
            <person name="Chertkov O."/>
            <person name="Copeland A."/>
            <person name="Cheng J.F."/>
            <person name="Detter C."/>
            <person name="Detter J.C."/>
            <person name="Goodwin L.A."/>
            <person name="Han C.S."/>
            <person name="Hauser L.J."/>
            <person name="Ivanova N.N."/>
            <person name="Kyrpides N.C."/>
            <person name="Land M.L."/>
            <person name="Lapidus A."/>
            <person name="Lucas S."/>
            <person name="Ovchinnikova G."/>
            <person name="Pitluck S."/>
            <person name="Tapia R."/>
            <person name="Woyke T."/>
            <person name="Boyum J."/>
            <person name="Mead D."/>
            <person name="Weimer P.J."/>
        </authorList>
    </citation>
    <scope>NUCLEOTIDE SEQUENCE [LARGE SCALE GENOMIC DNA]</scope>
    <source>
        <strain evidence="3">ATCC 27210 / DSM 20455 / JCM 14654 / NCDO 2250 / 7</strain>
    </source>
</reference>
<dbReference type="RefSeq" id="WP_013499785.1">
    <property type="nucleotide sequence ID" value="NC_014833.1"/>
</dbReference>
<feature type="transmembrane region" description="Helical" evidence="1">
    <location>
        <begin position="104"/>
        <end position="124"/>
    </location>
</feature>
<organism evidence="2 3">
    <name type="scientific">Ruminococcus albus (strain ATCC 27210 / DSM 20455 / JCM 14654 / NCDO 2250 / 7)</name>
    <dbReference type="NCBI Taxonomy" id="697329"/>
    <lineage>
        <taxon>Bacteria</taxon>
        <taxon>Bacillati</taxon>
        <taxon>Bacillota</taxon>
        <taxon>Clostridia</taxon>
        <taxon>Eubacteriales</taxon>
        <taxon>Oscillospiraceae</taxon>
        <taxon>Ruminococcus</taxon>
    </lineage>
</organism>